<dbReference type="AlphaFoldDB" id="A0A6C0KX81"/>
<dbReference type="EMBL" id="MN740992">
    <property type="protein sequence ID" value="QHU21736.1"/>
    <property type="molecule type" value="Genomic_DNA"/>
</dbReference>
<reference evidence="1" key="1">
    <citation type="journal article" date="2020" name="Nature">
        <title>Giant virus diversity and host interactions through global metagenomics.</title>
        <authorList>
            <person name="Schulz F."/>
            <person name="Roux S."/>
            <person name="Paez-Espino D."/>
            <person name="Jungbluth S."/>
            <person name="Walsh D.A."/>
            <person name="Denef V.J."/>
            <person name="McMahon K.D."/>
            <person name="Konstantinidis K.T."/>
            <person name="Eloe-Fadrosh E.A."/>
            <person name="Kyrpides N.C."/>
            <person name="Woyke T."/>
        </authorList>
    </citation>
    <scope>NUCLEOTIDE SEQUENCE</scope>
    <source>
        <strain evidence="1">GVMAG-S-3300013286-35</strain>
    </source>
</reference>
<accession>A0A6C0KX81</accession>
<organism evidence="1">
    <name type="scientific">viral metagenome</name>
    <dbReference type="NCBI Taxonomy" id="1070528"/>
    <lineage>
        <taxon>unclassified sequences</taxon>
        <taxon>metagenomes</taxon>
        <taxon>organismal metagenomes</taxon>
    </lineage>
</organism>
<proteinExistence type="predicted"/>
<evidence type="ECO:0008006" key="2">
    <source>
        <dbReference type="Google" id="ProtNLM"/>
    </source>
</evidence>
<protein>
    <recommendedName>
        <fullName evidence="2">DNA-directed RNA polymerase M/15kDa subunit domain-containing protein</fullName>
    </recommendedName>
</protein>
<sequence>MRFCPVCDYFLYLSTSADTNSLTLQCRQCGFNEPLQPKSAEEALVLETTFQSAGTSSGLGASGVTVNAYTLADPTLPHTQSLACPNASCQSAGDKAKRDVIYIKTDSAGLKFQYICTVCQTQWRT</sequence>
<dbReference type="Gene3D" id="2.20.25.10">
    <property type="match status" value="2"/>
</dbReference>
<name>A0A6C0KX81_9ZZZZ</name>
<evidence type="ECO:0000313" key="1">
    <source>
        <dbReference type="EMBL" id="QHU21736.1"/>
    </source>
</evidence>
<dbReference type="SUPFAM" id="SSF57783">
    <property type="entry name" value="Zinc beta-ribbon"/>
    <property type="match status" value="1"/>
</dbReference>